<dbReference type="Proteomes" id="UP000265515">
    <property type="component" value="Unassembled WGS sequence"/>
</dbReference>
<keyword evidence="2" id="KW-1185">Reference proteome</keyword>
<dbReference type="Gramene" id="GBG77868">
    <property type="protein sequence ID" value="GBG77868"/>
    <property type="gene ID" value="CBR_g25800"/>
</dbReference>
<proteinExistence type="predicted"/>
<reference evidence="1 2" key="1">
    <citation type="journal article" date="2018" name="Cell">
        <title>The Chara Genome: Secondary Complexity and Implications for Plant Terrestrialization.</title>
        <authorList>
            <person name="Nishiyama T."/>
            <person name="Sakayama H."/>
            <person name="Vries J.D."/>
            <person name="Buschmann H."/>
            <person name="Saint-Marcoux D."/>
            <person name="Ullrich K.K."/>
            <person name="Haas F.B."/>
            <person name="Vanderstraeten L."/>
            <person name="Becker D."/>
            <person name="Lang D."/>
            <person name="Vosolsobe S."/>
            <person name="Rombauts S."/>
            <person name="Wilhelmsson P.K.I."/>
            <person name="Janitza P."/>
            <person name="Kern R."/>
            <person name="Heyl A."/>
            <person name="Rumpler F."/>
            <person name="Villalobos L.I.A.C."/>
            <person name="Clay J.M."/>
            <person name="Skokan R."/>
            <person name="Toyoda A."/>
            <person name="Suzuki Y."/>
            <person name="Kagoshima H."/>
            <person name="Schijlen E."/>
            <person name="Tajeshwar N."/>
            <person name="Catarino B."/>
            <person name="Hetherington A.J."/>
            <person name="Saltykova A."/>
            <person name="Bonnot C."/>
            <person name="Breuninger H."/>
            <person name="Symeonidi A."/>
            <person name="Radhakrishnan G.V."/>
            <person name="Van Nieuwerburgh F."/>
            <person name="Deforce D."/>
            <person name="Chang C."/>
            <person name="Karol K.G."/>
            <person name="Hedrich R."/>
            <person name="Ulvskov P."/>
            <person name="Glockner G."/>
            <person name="Delwiche C.F."/>
            <person name="Petrasek J."/>
            <person name="Van de Peer Y."/>
            <person name="Friml J."/>
            <person name="Beilby M."/>
            <person name="Dolan L."/>
            <person name="Kohara Y."/>
            <person name="Sugano S."/>
            <person name="Fujiyama A."/>
            <person name="Delaux P.-M."/>
            <person name="Quint M."/>
            <person name="TheiBen G."/>
            <person name="Hagemann M."/>
            <person name="Harholt J."/>
            <person name="Dunand C."/>
            <person name="Zachgo S."/>
            <person name="Langdale J."/>
            <person name="Maumus F."/>
            <person name="Straeten D.V.D."/>
            <person name="Gould S.B."/>
            <person name="Rensing S.A."/>
        </authorList>
    </citation>
    <scope>NUCLEOTIDE SEQUENCE [LARGE SCALE GENOMIC DNA]</scope>
    <source>
        <strain evidence="1 2">S276</strain>
    </source>
</reference>
<protein>
    <submittedName>
        <fullName evidence="1">Uncharacterized protein</fullName>
    </submittedName>
</protein>
<evidence type="ECO:0000313" key="2">
    <source>
        <dbReference type="Proteomes" id="UP000265515"/>
    </source>
</evidence>
<name>A0A388L6G7_CHABU</name>
<organism evidence="1 2">
    <name type="scientific">Chara braunii</name>
    <name type="common">Braun's stonewort</name>
    <dbReference type="NCBI Taxonomy" id="69332"/>
    <lineage>
        <taxon>Eukaryota</taxon>
        <taxon>Viridiplantae</taxon>
        <taxon>Streptophyta</taxon>
        <taxon>Charophyceae</taxon>
        <taxon>Charales</taxon>
        <taxon>Characeae</taxon>
        <taxon>Chara</taxon>
    </lineage>
</organism>
<dbReference type="AlphaFoldDB" id="A0A388L6G7"/>
<evidence type="ECO:0000313" key="1">
    <source>
        <dbReference type="EMBL" id="GBG77868.1"/>
    </source>
</evidence>
<sequence length="219" mass="23929">MQSCVRSAMPSLRSIIGAGCGVFGRRHGLWQCHQAGHGQWLHMEGAAGAATVVRGGSRSGEPVSAISRGVNILHRLLFQPARAGTGVVVTRMPALSSSAFPLPHRIPRGIRIFVEGLIAMRLVIALGYDVENDLSEVIVFVKKFSEVIPDDWRSPARDVVGDMVRYLISAIAEEHDSAMHGDASYIAELEHPLHGRSYLDGAVQSWCLDDDLRAARNRW</sequence>
<accession>A0A388L6G7</accession>
<dbReference type="EMBL" id="BFEA01000279">
    <property type="protein sequence ID" value="GBG77868.1"/>
    <property type="molecule type" value="Genomic_DNA"/>
</dbReference>
<gene>
    <name evidence="1" type="ORF">CBR_g25800</name>
</gene>
<comment type="caution">
    <text evidence="1">The sequence shown here is derived from an EMBL/GenBank/DDBJ whole genome shotgun (WGS) entry which is preliminary data.</text>
</comment>